<reference evidence="2" key="1">
    <citation type="submission" date="2016-10" db="EMBL/GenBank/DDBJ databases">
        <authorList>
            <person name="Varghese N."/>
        </authorList>
    </citation>
    <scope>NUCLEOTIDE SEQUENCE [LARGE SCALE GENOMIC DNA]</scope>
    <source>
        <strain evidence="2">GAS106B</strain>
    </source>
</reference>
<gene>
    <name evidence="1" type="ORF">SAMN05443245_3587</name>
</gene>
<evidence type="ECO:0008006" key="3">
    <source>
        <dbReference type="Google" id="ProtNLM"/>
    </source>
</evidence>
<dbReference type="OrthoDB" id="1627328at2"/>
<organism evidence="1 2">
    <name type="scientific">Paraburkholderia fungorum</name>
    <dbReference type="NCBI Taxonomy" id="134537"/>
    <lineage>
        <taxon>Bacteria</taxon>
        <taxon>Pseudomonadati</taxon>
        <taxon>Pseudomonadota</taxon>
        <taxon>Betaproteobacteria</taxon>
        <taxon>Burkholderiales</taxon>
        <taxon>Burkholderiaceae</taxon>
        <taxon>Paraburkholderia</taxon>
    </lineage>
</organism>
<dbReference type="AlphaFoldDB" id="A0A1H1H7N3"/>
<keyword evidence="2" id="KW-1185">Reference proteome</keyword>
<accession>A0A1H1H7N3</accession>
<dbReference type="EMBL" id="FNKP01000002">
    <property type="protein sequence ID" value="SDR21138.1"/>
    <property type="molecule type" value="Genomic_DNA"/>
</dbReference>
<protein>
    <recommendedName>
        <fullName evidence="3">DUF2827 domain-containing protein</fullName>
    </recommendedName>
</protein>
<dbReference type="InterPro" id="IPR021234">
    <property type="entry name" value="DUF2827"/>
</dbReference>
<dbReference type="RefSeq" id="WP_074767111.1">
    <property type="nucleotide sequence ID" value="NZ_FNKP01000002.1"/>
</dbReference>
<evidence type="ECO:0000313" key="1">
    <source>
        <dbReference type="EMBL" id="SDR21138.1"/>
    </source>
</evidence>
<name>A0A1H1H7N3_9BURK</name>
<dbReference type="Proteomes" id="UP000183487">
    <property type="component" value="Unassembled WGS sequence"/>
</dbReference>
<evidence type="ECO:0000313" key="2">
    <source>
        <dbReference type="Proteomes" id="UP000183487"/>
    </source>
</evidence>
<sequence length="375" mass="42858">MNGLRIGITIGLHQEAETLWNNGIKQNAAFLAEALRHCPQVAGVVLVNTTQVPITAALPWDQARFPTLSFDAAKDAIDVLIELGGQIDPMQTAYLKLRGVRLVSYCCGVEYVNAMESVLFRKPMWGEHLFVNQRYDDIWIIPQVANISRSYFEVLRRITGRVVPFVWSPMFLEERVKDMPDDGEYRPREGAKRLSVMEPNINVVKFCLYPALIAELAYRQRPDSIAILQVTNADQIARDSLDFVALMNQLDIVRAHKAVFLSRHETPLFLAQNTDIVISHQLENPLNYFYLEVCWQGYALVHNAHLCADLGYYYADNDAQDGARRVIEVIDTHDAQASWYRERQRMEIARYLPDNRQLVAAYAALLDDLMARSVR</sequence>
<dbReference type="Pfam" id="PF10933">
    <property type="entry name" value="DUF2827"/>
    <property type="match status" value="1"/>
</dbReference>
<proteinExistence type="predicted"/>